<reference evidence="2" key="1">
    <citation type="submission" date="2017-09" db="EMBL/GenBank/DDBJ databases">
        <title>Depth-based differentiation of microbial function through sediment-hosted aquifers and enrichment of novel symbionts in the deep terrestrial subsurface.</title>
        <authorList>
            <person name="Probst A.J."/>
            <person name="Ladd B."/>
            <person name="Jarett J.K."/>
            <person name="Geller-Mcgrath D.E."/>
            <person name="Sieber C.M.K."/>
            <person name="Emerson J.B."/>
            <person name="Anantharaman K."/>
            <person name="Thomas B.C."/>
            <person name="Malmstrom R."/>
            <person name="Stieglmeier M."/>
            <person name="Klingl A."/>
            <person name="Woyke T."/>
            <person name="Ryan C.M."/>
            <person name="Banfield J.F."/>
        </authorList>
    </citation>
    <scope>NUCLEOTIDE SEQUENCE [LARGE SCALE GENOMIC DNA]</scope>
</reference>
<dbReference type="EMBL" id="PEYW01000003">
    <property type="protein sequence ID" value="PIS21133.1"/>
    <property type="molecule type" value="Genomic_DNA"/>
</dbReference>
<proteinExistence type="predicted"/>
<gene>
    <name evidence="1" type="ORF">COT52_00165</name>
</gene>
<organism evidence="1 2">
    <name type="scientific">candidate division WWE3 bacterium CG08_land_8_20_14_0_20_43_13</name>
    <dbReference type="NCBI Taxonomy" id="1975087"/>
    <lineage>
        <taxon>Bacteria</taxon>
        <taxon>Katanobacteria</taxon>
    </lineage>
</organism>
<dbReference type="AlphaFoldDB" id="A0A2H0X871"/>
<protein>
    <submittedName>
        <fullName evidence="1">Uncharacterized protein</fullName>
    </submittedName>
</protein>
<dbReference type="Proteomes" id="UP000231414">
    <property type="component" value="Unassembled WGS sequence"/>
</dbReference>
<sequence length="255" mass="28837">MIHDESNQPRPDTLISTEKKHDPQFDRLRMLATSIQKITNTPLDDEHNFFITHNKYRPEAGTFYIDRGKNKVIVNLAADESLHVVGHELAHTIIDRRISAISDDWRVRNALTEGLCDLASYEAVAKLGIAETIPKLNPDISDFTAAPHEQPPPEAINAYLKSGNYQDPPRFGPGTGASTDHVVGRYFITNITASFPNLHCAELIERLEQHPPSREDMLNPSNWGQRSNLSTEMDLHKDRESPVQSYFCDAPKRIF</sequence>
<name>A0A2H0X871_UNCKA</name>
<evidence type="ECO:0000313" key="1">
    <source>
        <dbReference type="EMBL" id="PIS21133.1"/>
    </source>
</evidence>
<comment type="caution">
    <text evidence="1">The sequence shown here is derived from an EMBL/GenBank/DDBJ whole genome shotgun (WGS) entry which is preliminary data.</text>
</comment>
<evidence type="ECO:0000313" key="2">
    <source>
        <dbReference type="Proteomes" id="UP000231414"/>
    </source>
</evidence>
<accession>A0A2H0X871</accession>